<gene>
    <name evidence="1" type="ORF">PMAYCL1PPCAC_24719</name>
</gene>
<evidence type="ECO:0000313" key="2">
    <source>
        <dbReference type="Proteomes" id="UP001328107"/>
    </source>
</evidence>
<protein>
    <recommendedName>
        <fullName evidence="3">Peptidase</fullName>
    </recommendedName>
</protein>
<proteinExistence type="predicted"/>
<sequence>FRSSKSPKDHVLKERITEGLAYNAFFYRNLNAVFLLAPSFFPLMRENSSETTMLGYGALIAHEIFHSFITPDLATGSPVFRRERDCIDDHFKESCRRWAEGSCHSGLQTVYEDAPDLEG</sequence>
<reference evidence="2" key="1">
    <citation type="submission" date="2022-10" db="EMBL/GenBank/DDBJ databases">
        <title>Genome assembly of Pristionchus species.</title>
        <authorList>
            <person name="Yoshida K."/>
            <person name="Sommer R.J."/>
        </authorList>
    </citation>
    <scope>NUCLEOTIDE SEQUENCE [LARGE SCALE GENOMIC DNA]</scope>
    <source>
        <strain evidence="2">RS5460</strain>
    </source>
</reference>
<evidence type="ECO:0000313" key="1">
    <source>
        <dbReference type="EMBL" id="GMR54524.1"/>
    </source>
</evidence>
<dbReference type="AlphaFoldDB" id="A0AAN5I7N9"/>
<feature type="non-terminal residue" evidence="1">
    <location>
        <position position="119"/>
    </location>
</feature>
<dbReference type="SUPFAM" id="SSF55486">
    <property type="entry name" value="Metalloproteases ('zincins'), catalytic domain"/>
    <property type="match status" value="1"/>
</dbReference>
<organism evidence="1 2">
    <name type="scientific">Pristionchus mayeri</name>
    <dbReference type="NCBI Taxonomy" id="1317129"/>
    <lineage>
        <taxon>Eukaryota</taxon>
        <taxon>Metazoa</taxon>
        <taxon>Ecdysozoa</taxon>
        <taxon>Nematoda</taxon>
        <taxon>Chromadorea</taxon>
        <taxon>Rhabditida</taxon>
        <taxon>Rhabditina</taxon>
        <taxon>Diplogasteromorpha</taxon>
        <taxon>Diplogasteroidea</taxon>
        <taxon>Neodiplogasteridae</taxon>
        <taxon>Pristionchus</taxon>
    </lineage>
</organism>
<dbReference type="EMBL" id="BTRK01000005">
    <property type="protein sequence ID" value="GMR54524.1"/>
    <property type="molecule type" value="Genomic_DNA"/>
</dbReference>
<comment type="caution">
    <text evidence="1">The sequence shown here is derived from an EMBL/GenBank/DDBJ whole genome shotgun (WGS) entry which is preliminary data.</text>
</comment>
<name>A0AAN5I7N9_9BILA</name>
<feature type="non-terminal residue" evidence="1">
    <location>
        <position position="1"/>
    </location>
</feature>
<keyword evidence="2" id="KW-1185">Reference proteome</keyword>
<dbReference type="Proteomes" id="UP001328107">
    <property type="component" value="Unassembled WGS sequence"/>
</dbReference>
<accession>A0AAN5I7N9</accession>
<evidence type="ECO:0008006" key="3">
    <source>
        <dbReference type="Google" id="ProtNLM"/>
    </source>
</evidence>